<feature type="region of interest" description="Disordered" evidence="10">
    <location>
        <begin position="1"/>
        <end position="26"/>
    </location>
</feature>
<sequence>MFNNDEDVAAYEDELYREDSSSDESVDSEVEFNLYSQVHYCQNFDENTENLGKTARTSEGTQNLKDGFAKLKTSVITISDSDDIRASDSSAVLILSDSLDEDSVNFSKTGGKLNQLRNHSTPKILPTKKKLSRDSSSTSLNTNKSYKDGFIQEVLVIRGSSDEEEGNDEDFLTSDSEQSDLENWMLLGRANEDGDGSIQLNLEGSRCLSEDDNELEWSIGQKDLEAQTGSFSRRRSSRYYTEDKDVICRNCNFRGHLSKNCSVPKKLPACCLCGQRGHIQYSCLTPYCVNCFLPGHCYQECTERPYWQKKCHRCEMIGHYADACPEIWRQYHLTVKRGPIKTSKTASSQKKIVYCYNCGRKGHCGYECKERRMYSSVHPSCELIFTYDCDFDIRKRKQRAKRKFEELKESGLLPLQSAELMEDESESTQPLKKSKKTRKVSKREKNKVNSHLQAMNENKKKKNKLLKQESEDFPRGNPEENPSKAAKRHKKKKSEHLLFKYGKNKKDFNEQPSKRKKGNHEIDDLFTIKQKKKKSKKFN</sequence>
<feature type="compositionally biased region" description="Basic residues" evidence="10">
    <location>
        <begin position="485"/>
        <end position="494"/>
    </location>
</feature>
<evidence type="ECO:0000256" key="7">
    <source>
        <dbReference type="ARBA" id="ARBA00041190"/>
    </source>
</evidence>
<dbReference type="FunFam" id="4.10.60.10:FF:000020">
    <property type="entry name" value="Zinc finger CCHC domain-containing protein 7"/>
    <property type="match status" value="1"/>
</dbReference>
<evidence type="ECO:0000256" key="2">
    <source>
        <dbReference type="ARBA" id="ARBA00022723"/>
    </source>
</evidence>
<keyword evidence="3" id="KW-0677">Repeat</keyword>
<dbReference type="Proteomes" id="UP001181693">
    <property type="component" value="Unassembled WGS sequence"/>
</dbReference>
<organism evidence="12 13">
    <name type="scientific">Pyxicephalus adspersus</name>
    <name type="common">African bullfrog</name>
    <dbReference type="NCBI Taxonomy" id="30357"/>
    <lineage>
        <taxon>Eukaryota</taxon>
        <taxon>Metazoa</taxon>
        <taxon>Chordata</taxon>
        <taxon>Craniata</taxon>
        <taxon>Vertebrata</taxon>
        <taxon>Euteleostomi</taxon>
        <taxon>Amphibia</taxon>
        <taxon>Batrachia</taxon>
        <taxon>Anura</taxon>
        <taxon>Neobatrachia</taxon>
        <taxon>Ranoidea</taxon>
        <taxon>Pyxicephalidae</taxon>
        <taxon>Pyxicephalinae</taxon>
        <taxon>Pyxicephalus</taxon>
    </lineage>
</organism>
<comment type="caution">
    <text evidence="12">The sequence shown here is derived from an EMBL/GenBank/DDBJ whole genome shotgun (WGS) entry which is preliminary data.</text>
</comment>
<feature type="compositionally biased region" description="Basic residues" evidence="10">
    <location>
        <begin position="432"/>
        <end position="445"/>
    </location>
</feature>
<dbReference type="GO" id="GO:0031499">
    <property type="term" value="C:TRAMP complex"/>
    <property type="evidence" value="ECO:0007669"/>
    <property type="project" value="TreeGrafter"/>
</dbReference>
<dbReference type="GO" id="GO:0005730">
    <property type="term" value="C:nucleolus"/>
    <property type="evidence" value="ECO:0007669"/>
    <property type="project" value="UniProtKB-SubCell"/>
</dbReference>
<evidence type="ECO:0000256" key="8">
    <source>
        <dbReference type="ARBA" id="ARBA00043023"/>
    </source>
</evidence>
<name>A0AAV3AAH0_PYXAD</name>
<proteinExistence type="predicted"/>
<dbReference type="Gene3D" id="4.10.60.10">
    <property type="entry name" value="Zinc finger, CCHC-type"/>
    <property type="match status" value="2"/>
</dbReference>
<comment type="subcellular location">
    <subcellularLocation>
        <location evidence="1">Nucleus</location>
        <location evidence="1">Nucleolus</location>
    </subcellularLocation>
</comment>
<dbReference type="GO" id="GO:0008270">
    <property type="term" value="F:zinc ion binding"/>
    <property type="evidence" value="ECO:0007669"/>
    <property type="project" value="UniProtKB-KW"/>
</dbReference>
<dbReference type="InterPro" id="IPR051644">
    <property type="entry name" value="TRAMP_AT-DNA-binding"/>
</dbReference>
<evidence type="ECO:0000256" key="1">
    <source>
        <dbReference type="ARBA" id="ARBA00004604"/>
    </source>
</evidence>
<keyword evidence="4 9" id="KW-0863">Zinc-finger</keyword>
<dbReference type="GO" id="GO:0003723">
    <property type="term" value="F:RNA binding"/>
    <property type="evidence" value="ECO:0007669"/>
    <property type="project" value="TreeGrafter"/>
</dbReference>
<dbReference type="PANTHER" id="PTHR46543:SF1">
    <property type="entry name" value="ZINC FINGER CCHC DOMAIN-CONTAINING PROTEIN 7"/>
    <property type="match status" value="1"/>
</dbReference>
<dbReference type="SMART" id="SM00343">
    <property type="entry name" value="ZnF_C2HC"/>
    <property type="match status" value="5"/>
</dbReference>
<keyword evidence="6" id="KW-0539">Nucleus</keyword>
<dbReference type="GO" id="GO:0071039">
    <property type="term" value="P:nuclear polyadenylation-dependent CUT catabolic process"/>
    <property type="evidence" value="ECO:0007669"/>
    <property type="project" value="TreeGrafter"/>
</dbReference>
<dbReference type="EMBL" id="DYDO01000003">
    <property type="protein sequence ID" value="DBA28246.1"/>
    <property type="molecule type" value="Genomic_DNA"/>
</dbReference>
<dbReference type="GO" id="GO:0071038">
    <property type="term" value="P:TRAMP-dependent tRNA surveillance pathway"/>
    <property type="evidence" value="ECO:0007669"/>
    <property type="project" value="TreeGrafter"/>
</dbReference>
<accession>A0AAV3AAH0</accession>
<reference evidence="12" key="1">
    <citation type="thesis" date="2020" institute="ProQuest LLC" country="789 East Eisenhower Parkway, Ann Arbor, MI, USA">
        <title>Comparative Genomics and Chromosome Evolution.</title>
        <authorList>
            <person name="Mudd A.B."/>
        </authorList>
    </citation>
    <scope>NUCLEOTIDE SEQUENCE</scope>
    <source>
        <strain evidence="12">1538</strain>
        <tissue evidence="12">Blood</tissue>
    </source>
</reference>
<feature type="domain" description="CCHC-type" evidence="11">
    <location>
        <begin position="355"/>
        <end position="370"/>
    </location>
</feature>
<dbReference type="PANTHER" id="PTHR46543">
    <property type="entry name" value="ZINC FINGER CCHC DOMAIN-CONTAINING PROTEIN 7"/>
    <property type="match status" value="1"/>
</dbReference>
<dbReference type="GO" id="GO:0071031">
    <property type="term" value="P:nuclear mRNA surveillance of mRNA 3'-end processing"/>
    <property type="evidence" value="ECO:0007669"/>
    <property type="project" value="TreeGrafter"/>
</dbReference>
<dbReference type="GO" id="GO:0071036">
    <property type="term" value="P:nuclear polyadenylation-dependent snoRNA catabolic process"/>
    <property type="evidence" value="ECO:0007669"/>
    <property type="project" value="TreeGrafter"/>
</dbReference>
<evidence type="ECO:0000256" key="3">
    <source>
        <dbReference type="ARBA" id="ARBA00022737"/>
    </source>
</evidence>
<evidence type="ECO:0000259" key="11">
    <source>
        <dbReference type="PROSITE" id="PS50158"/>
    </source>
</evidence>
<dbReference type="PROSITE" id="PS50158">
    <property type="entry name" value="ZF_CCHC"/>
    <property type="match status" value="1"/>
</dbReference>
<evidence type="ECO:0000313" key="13">
    <source>
        <dbReference type="Proteomes" id="UP001181693"/>
    </source>
</evidence>
<dbReference type="AlphaFoldDB" id="A0AAV3AAH0"/>
<feature type="region of interest" description="Disordered" evidence="10">
    <location>
        <begin position="108"/>
        <end position="143"/>
    </location>
</feature>
<keyword evidence="5" id="KW-0862">Zinc</keyword>
<keyword evidence="2" id="KW-0479">Metal-binding</keyword>
<gene>
    <name evidence="12" type="ORF">GDO54_008638</name>
</gene>
<dbReference type="SUPFAM" id="SSF57756">
    <property type="entry name" value="Retrovirus zinc finger-like domains"/>
    <property type="match status" value="2"/>
</dbReference>
<dbReference type="GO" id="GO:0071037">
    <property type="term" value="P:nuclear polyadenylation-dependent snRNA catabolic process"/>
    <property type="evidence" value="ECO:0007669"/>
    <property type="project" value="TreeGrafter"/>
</dbReference>
<keyword evidence="13" id="KW-1185">Reference proteome</keyword>
<evidence type="ECO:0000313" key="12">
    <source>
        <dbReference type="EMBL" id="DBA28246.1"/>
    </source>
</evidence>
<evidence type="ECO:0000256" key="4">
    <source>
        <dbReference type="ARBA" id="ARBA00022771"/>
    </source>
</evidence>
<evidence type="ECO:0000256" key="9">
    <source>
        <dbReference type="PROSITE-ProRule" id="PRU00047"/>
    </source>
</evidence>
<protein>
    <recommendedName>
        <fullName evidence="7">Zinc finger CCHC domain-containing protein 7</fullName>
    </recommendedName>
    <alternativeName>
        <fullName evidence="8">TRAMP-like complex RNA-binding factor ZCCHC7</fullName>
    </alternativeName>
</protein>
<evidence type="ECO:0000256" key="6">
    <source>
        <dbReference type="ARBA" id="ARBA00023242"/>
    </source>
</evidence>
<dbReference type="InterPro" id="IPR001878">
    <property type="entry name" value="Znf_CCHC"/>
</dbReference>
<feature type="compositionally biased region" description="Basic residues" evidence="10">
    <location>
        <begin position="529"/>
        <end position="539"/>
    </location>
</feature>
<dbReference type="InterPro" id="IPR036875">
    <property type="entry name" value="Znf_CCHC_sf"/>
</dbReference>
<feature type="compositionally biased region" description="Basic and acidic residues" evidence="10">
    <location>
        <begin position="504"/>
        <end position="523"/>
    </location>
</feature>
<feature type="region of interest" description="Disordered" evidence="10">
    <location>
        <begin position="418"/>
        <end position="539"/>
    </location>
</feature>
<evidence type="ECO:0000256" key="10">
    <source>
        <dbReference type="SAM" id="MobiDB-lite"/>
    </source>
</evidence>
<dbReference type="GO" id="GO:0071035">
    <property type="term" value="P:nuclear polyadenylation-dependent rRNA catabolic process"/>
    <property type="evidence" value="ECO:0007669"/>
    <property type="project" value="TreeGrafter"/>
</dbReference>
<feature type="compositionally biased region" description="Polar residues" evidence="10">
    <location>
        <begin position="134"/>
        <end position="143"/>
    </location>
</feature>
<evidence type="ECO:0000256" key="5">
    <source>
        <dbReference type="ARBA" id="ARBA00022833"/>
    </source>
</evidence>
<feature type="compositionally biased region" description="Basic and acidic residues" evidence="10">
    <location>
        <begin position="466"/>
        <end position="482"/>
    </location>
</feature>